<dbReference type="HOGENOM" id="CLU_144855_0_1_4"/>
<protein>
    <recommendedName>
        <fullName evidence="2">Hydrogenase expression/formation protein</fullName>
    </recommendedName>
</protein>
<evidence type="ECO:0000256" key="2">
    <source>
        <dbReference type="PIRNR" id="PIRNR038934"/>
    </source>
</evidence>
<sequence>MPSPLIDRLTDTLGYPRVTAKTLDAMLQTAENTVLFFTEDPATTPEANDVAVVLPELVRHFRGRIAPAVVAREDERALQALYGFNHWPALVFLRKDRYLGAISKIQDWADYLEQIQGFLDAGPVRPPAPRIPILPA</sequence>
<dbReference type="EMBL" id="CP002021">
    <property type="protein sequence ID" value="ADG32409.1"/>
    <property type="molecule type" value="Genomic_DNA"/>
</dbReference>
<dbReference type="SUPFAM" id="SSF52833">
    <property type="entry name" value="Thioredoxin-like"/>
    <property type="match status" value="1"/>
</dbReference>
<name>D5WZY1_THIK1</name>
<dbReference type="Gene3D" id="3.40.30.10">
    <property type="entry name" value="Glutaredoxin"/>
    <property type="match status" value="1"/>
</dbReference>
<comment type="similarity">
    <text evidence="1 2">Belongs to the HupG/HyaE family.</text>
</comment>
<proteinExistence type="inferred from homology"/>
<reference evidence="3" key="1">
    <citation type="submission" date="2010-04" db="EMBL/GenBank/DDBJ databases">
        <title>Complete sequence of Thiomonas intermedia K12.</title>
        <authorList>
            <consortium name="US DOE Joint Genome Institute"/>
            <person name="Lucas S."/>
            <person name="Copeland A."/>
            <person name="Lapidus A."/>
            <person name="Cheng J.-F."/>
            <person name="Bruce D."/>
            <person name="Goodwin L."/>
            <person name="Pitluck S."/>
            <person name="Davenport K."/>
            <person name="Detter J.C."/>
            <person name="Han C."/>
            <person name="Tapia R."/>
            <person name="Land M."/>
            <person name="Hauser L."/>
            <person name="Kyrpides N."/>
            <person name="Ovchinnikova G."/>
            <person name="Kerfeld C.A."/>
            <person name="Cannon G.C."/>
            <person name="Heinhorst S."/>
            <person name="Woyke T."/>
        </authorList>
    </citation>
    <scope>NUCLEOTIDE SEQUENCE [LARGE SCALE GENOMIC DNA]</scope>
    <source>
        <strain evidence="3">K12</strain>
    </source>
</reference>
<gene>
    <name evidence="3" type="ordered locus">Tint_3080</name>
</gene>
<evidence type="ECO:0000256" key="1">
    <source>
        <dbReference type="ARBA" id="ARBA00009004"/>
    </source>
</evidence>
<dbReference type="BioCyc" id="TINT75379:TINT_RS15425-MONOMER"/>
<dbReference type="PIRSF" id="PIRSF038934">
    <property type="entry name" value="HyaE_HupG"/>
    <property type="match status" value="1"/>
</dbReference>
<organism evidence="3">
    <name type="scientific">Thiomonas intermedia (strain K12)</name>
    <name type="common">Thiobacillus intermedius</name>
    <dbReference type="NCBI Taxonomy" id="75379"/>
    <lineage>
        <taxon>Bacteria</taxon>
        <taxon>Pseudomonadati</taxon>
        <taxon>Pseudomonadota</taxon>
        <taxon>Betaproteobacteria</taxon>
        <taxon>Burkholderiales</taxon>
        <taxon>Thiomonas</taxon>
    </lineage>
</organism>
<dbReference type="KEGG" id="tin:Tint_3080"/>
<dbReference type="InterPro" id="IPR036249">
    <property type="entry name" value="Thioredoxin-like_sf"/>
</dbReference>
<dbReference type="eggNOG" id="COG3118">
    <property type="taxonomic scope" value="Bacteria"/>
</dbReference>
<accession>D5WZY1</accession>
<dbReference type="InterPro" id="IPR010893">
    <property type="entry name" value="NiFe-hyd_mat_HyaE"/>
</dbReference>
<dbReference type="STRING" id="75379.Tint_3080"/>
<evidence type="ECO:0000313" key="3">
    <source>
        <dbReference type="EMBL" id="ADG32409.1"/>
    </source>
</evidence>
<dbReference type="Pfam" id="PF07449">
    <property type="entry name" value="HyaE"/>
    <property type="match status" value="1"/>
</dbReference>
<dbReference type="AlphaFoldDB" id="D5WZY1"/>
<dbReference type="CDD" id="cd02965">
    <property type="entry name" value="HyaE"/>
    <property type="match status" value="1"/>
</dbReference>